<organism evidence="1">
    <name type="scientific">Dechloromonas aromatica (strain RCB)</name>
    <dbReference type="NCBI Taxonomy" id="159087"/>
    <lineage>
        <taxon>Bacteria</taxon>
        <taxon>Pseudomonadati</taxon>
        <taxon>Pseudomonadota</taxon>
        <taxon>Betaproteobacteria</taxon>
        <taxon>Rhodocyclales</taxon>
        <taxon>Azonexaceae</taxon>
        <taxon>Dechloromonas</taxon>
    </lineage>
</organism>
<proteinExistence type="predicted"/>
<dbReference type="AlphaFoldDB" id="Q47CK2"/>
<dbReference type="STRING" id="159087.Daro_2699"/>
<reference evidence="1" key="1">
    <citation type="submission" date="2005-08" db="EMBL/GenBank/DDBJ databases">
        <title>Complete sequence of Dechloromonas aromatica RCB.</title>
        <authorList>
            <person name="Salinero K.K."/>
            <person name="Copeland A."/>
            <person name="Lucas S."/>
            <person name="Lapidus A."/>
            <person name="Barry K."/>
            <person name="Detter J.C."/>
            <person name="Glavina T."/>
            <person name="Hammon N."/>
            <person name="Israni S."/>
            <person name="Pitluck S."/>
            <person name="Di Bartolo G."/>
            <person name="Trong S."/>
            <person name="Schmutz J."/>
            <person name="Larimer F."/>
            <person name="Land M."/>
            <person name="Ivanova N."/>
            <person name="Richardson P."/>
        </authorList>
    </citation>
    <scope>NUCLEOTIDE SEQUENCE</scope>
    <source>
        <strain evidence="1">RCB</strain>
    </source>
</reference>
<dbReference type="InterPro" id="IPR010260">
    <property type="entry name" value="AlpA"/>
</dbReference>
<sequence length="72" mass="7794">MNQLPETGLLRLKQILGDKKAEPPIPPIIPISRSSWFAGVKSGKYPNGIKLGPRTTAWRCEDIRALIVGGAA</sequence>
<dbReference type="KEGG" id="dar:Daro_2699"/>
<evidence type="ECO:0000313" key="1">
    <source>
        <dbReference type="EMBL" id="AAZ47429.1"/>
    </source>
</evidence>
<dbReference type="EMBL" id="CP000089">
    <property type="protein sequence ID" value="AAZ47429.1"/>
    <property type="molecule type" value="Genomic_DNA"/>
</dbReference>
<accession>Q47CK2</accession>
<dbReference type="HOGENOM" id="CLU_140176_11_4_4"/>
<dbReference type="OrthoDB" id="8527558at2"/>
<dbReference type="Pfam" id="PF05930">
    <property type="entry name" value="Phage_AlpA"/>
    <property type="match status" value="1"/>
</dbReference>
<protein>
    <submittedName>
        <fullName evidence="1">Uncharacterized protein</fullName>
    </submittedName>
</protein>
<gene>
    <name evidence="1" type="ordered locus">Daro_2699</name>
</gene>
<name>Q47CK2_DECAR</name>
<dbReference type="eggNOG" id="COG3311">
    <property type="taxonomic scope" value="Bacteria"/>
</dbReference>